<dbReference type="GO" id="GO:0019284">
    <property type="term" value="P:L-methionine salvage from S-adenosylmethionine"/>
    <property type="evidence" value="ECO:0007669"/>
    <property type="project" value="TreeGrafter"/>
</dbReference>
<comment type="function">
    <text evidence="6">Catalyzes the irreversible cleavage of the glycosidic bond in both 5'-methylthioadenosine (MTA) and S-adenosylhomocysteine (SAH/AdoHcy) to adenine and the corresponding thioribose, 5'-methylthioribose and S-ribosylhomocysteine, respectively. Also cleaves 5'-deoxyadenosine, a toxic by-product of radical S-adenosylmethionine (SAM) enzymes, into 5-deoxyribose and adenine.</text>
</comment>
<comment type="catalytic activity">
    <reaction evidence="5">
        <text>5'-deoxyadenosine + H2O = 5-deoxy-D-ribose + adenine</text>
        <dbReference type="Rhea" id="RHEA:29859"/>
        <dbReference type="ChEBI" id="CHEBI:15377"/>
        <dbReference type="ChEBI" id="CHEBI:16708"/>
        <dbReference type="ChEBI" id="CHEBI:17319"/>
        <dbReference type="ChEBI" id="CHEBI:149540"/>
        <dbReference type="EC" id="3.2.2.9"/>
    </reaction>
    <physiologicalReaction direction="left-to-right" evidence="5">
        <dbReference type="Rhea" id="RHEA:29860"/>
    </physiologicalReaction>
</comment>
<evidence type="ECO:0000256" key="1">
    <source>
        <dbReference type="ARBA" id="ARBA00004945"/>
    </source>
</evidence>
<organism evidence="8 9">
    <name type="scientific">Alloiococcus otitis ATCC 51267</name>
    <dbReference type="NCBI Taxonomy" id="883081"/>
    <lineage>
        <taxon>Bacteria</taxon>
        <taxon>Bacillati</taxon>
        <taxon>Bacillota</taxon>
        <taxon>Bacilli</taxon>
        <taxon>Lactobacillales</taxon>
        <taxon>Carnobacteriaceae</taxon>
        <taxon>Alloiococcus</taxon>
    </lineage>
</organism>
<accession>K9ECN4</accession>
<comment type="pathway">
    <text evidence="1 6">Amino-acid biosynthesis; L-methionine biosynthesis via salvage pathway; S-methyl-5-thio-alpha-D-ribose 1-phosphate from S-methyl-5'-thioadenosine (hydrolase route): step 1/2.</text>
</comment>
<dbReference type="GO" id="GO:0009164">
    <property type="term" value="P:nucleoside catabolic process"/>
    <property type="evidence" value="ECO:0007669"/>
    <property type="project" value="InterPro"/>
</dbReference>
<dbReference type="NCBIfam" id="NF004079">
    <property type="entry name" value="PRK05584.1"/>
    <property type="match status" value="1"/>
</dbReference>
<proteinExistence type="inferred from homology"/>
<keyword evidence="3 6" id="KW-0378">Hydrolase</keyword>
<evidence type="ECO:0000256" key="4">
    <source>
        <dbReference type="ARBA" id="ARBA00023167"/>
    </source>
</evidence>
<dbReference type="GO" id="GO:0008930">
    <property type="term" value="F:methylthioadenosine nucleosidase activity"/>
    <property type="evidence" value="ECO:0007669"/>
    <property type="project" value="UniProtKB-UniRule"/>
</dbReference>
<dbReference type="FunFam" id="3.40.50.1580:FF:000001">
    <property type="entry name" value="MTA/SAH nucleosidase family protein"/>
    <property type="match status" value="1"/>
</dbReference>
<keyword evidence="9" id="KW-1185">Reference proteome</keyword>
<dbReference type="Gene3D" id="3.40.50.1580">
    <property type="entry name" value="Nucleoside phosphorylase domain"/>
    <property type="match status" value="1"/>
</dbReference>
<dbReference type="GO" id="GO:0008782">
    <property type="term" value="F:adenosylhomocysteine nucleosidase activity"/>
    <property type="evidence" value="ECO:0007669"/>
    <property type="project" value="UniProtKB-UniRule"/>
</dbReference>
<evidence type="ECO:0000256" key="2">
    <source>
        <dbReference type="ARBA" id="ARBA00022605"/>
    </source>
</evidence>
<comment type="similarity">
    <text evidence="6">Belongs to the PNP/UDP phosphorylase family. MtnN subfamily.</text>
</comment>
<dbReference type="OrthoDB" id="9792278at2"/>
<dbReference type="InterPro" id="IPR010049">
    <property type="entry name" value="MTA_SAH_Nsdase"/>
</dbReference>
<name>K9ECN4_9LACT</name>
<dbReference type="Proteomes" id="UP000009875">
    <property type="component" value="Unassembled WGS sequence"/>
</dbReference>
<evidence type="ECO:0000256" key="5">
    <source>
        <dbReference type="ARBA" id="ARBA00050313"/>
    </source>
</evidence>
<comment type="catalytic activity">
    <reaction evidence="6">
        <text>S-adenosyl-L-homocysteine + H2O = S-(5-deoxy-D-ribos-5-yl)-L-homocysteine + adenine</text>
        <dbReference type="Rhea" id="RHEA:17805"/>
        <dbReference type="ChEBI" id="CHEBI:15377"/>
        <dbReference type="ChEBI" id="CHEBI:16708"/>
        <dbReference type="ChEBI" id="CHEBI:57856"/>
        <dbReference type="ChEBI" id="CHEBI:58195"/>
        <dbReference type="EC" id="3.2.2.9"/>
    </reaction>
</comment>
<comment type="caution">
    <text evidence="8">The sequence shown here is derived from an EMBL/GenBank/DDBJ whole genome shotgun (WGS) entry which is preliminary data.</text>
</comment>
<feature type="binding site" evidence="6">
    <location>
        <position position="78"/>
    </location>
    <ligand>
        <name>substrate</name>
    </ligand>
</feature>
<sequence>MKIGLIAAMDQEARLLIEAIKDLTKINLGHLDFYQGLLGSSPVVLVQSGIGKVNAAIATSLLISHFHADFIINTGSAGGIGSNLSIGDLVISDQVAYHDVDNRVFDYAYGQLPQMPARYKVKPEFSKLTQDLGQKLGWHTRSGLMVTGDSFVASKDQVEQVKSHFPKALVTEMEGAAVAQTCYNFDVDYLIIRCLSDTADEEASLDFEEFIDQAGKASARLVIELAEALAKHEDTK</sequence>
<evidence type="ECO:0000259" key="7">
    <source>
        <dbReference type="Pfam" id="PF01048"/>
    </source>
</evidence>
<dbReference type="GO" id="GO:0019509">
    <property type="term" value="P:L-methionine salvage from methylthioadenosine"/>
    <property type="evidence" value="ECO:0007669"/>
    <property type="project" value="UniProtKB-UniRule"/>
</dbReference>
<dbReference type="PANTHER" id="PTHR46832">
    <property type="entry name" value="5'-METHYLTHIOADENOSINE/S-ADENOSYLHOMOCYSTEINE NUCLEOSIDASE"/>
    <property type="match status" value="1"/>
</dbReference>
<evidence type="ECO:0000313" key="9">
    <source>
        <dbReference type="Proteomes" id="UP000009875"/>
    </source>
</evidence>
<protein>
    <recommendedName>
        <fullName evidence="6">5'-methylthioadenosine/S-adenosylhomocysteine nucleosidase</fullName>
        <shortName evidence="6">MTA/SAH nucleosidase</shortName>
        <shortName evidence="6">MTAN</shortName>
        <ecNumber evidence="6">3.2.2.9</ecNumber>
    </recommendedName>
    <alternativeName>
        <fullName evidence="6">5'-deoxyadenosine nucleosidase</fullName>
        <shortName evidence="6">DOA nucleosidase</shortName>
        <shortName evidence="6">dAdo nucleosidase</shortName>
    </alternativeName>
    <alternativeName>
        <fullName evidence="6">5'-methylthioadenosine nucleosidase</fullName>
        <shortName evidence="6">MTA nucleosidase</shortName>
    </alternativeName>
    <alternativeName>
        <fullName evidence="6">S-adenosylhomocysteine nucleosidase</fullName>
        <shortName evidence="6">AdoHcy nucleosidase</shortName>
        <shortName evidence="6">SAH nucleosidase</shortName>
        <shortName evidence="6">SRH nucleosidase</shortName>
    </alternativeName>
</protein>
<dbReference type="HOGENOM" id="CLU_031248_2_2_9"/>
<dbReference type="InterPro" id="IPR000845">
    <property type="entry name" value="Nucleoside_phosphorylase_d"/>
</dbReference>
<dbReference type="STRING" id="883081.HMPREF9698_00126"/>
<keyword evidence="4 6" id="KW-0486">Methionine biosynthesis</keyword>
<dbReference type="eggNOG" id="COG0775">
    <property type="taxonomic scope" value="Bacteria"/>
</dbReference>
<dbReference type="CDD" id="cd09008">
    <property type="entry name" value="MTAN"/>
    <property type="match status" value="1"/>
</dbReference>
<dbReference type="Pfam" id="PF01048">
    <property type="entry name" value="PNP_UDP_1"/>
    <property type="match status" value="1"/>
</dbReference>
<gene>
    <name evidence="6" type="primary">mtnN</name>
    <name evidence="8" type="ORF">HMPREF9698_00126</name>
</gene>
<feature type="active site" description="Proton donor" evidence="6">
    <location>
        <position position="197"/>
    </location>
</feature>
<feature type="binding site" evidence="6">
    <location>
        <position position="152"/>
    </location>
    <ligand>
        <name>substrate</name>
    </ligand>
</feature>
<keyword evidence="2 6" id="KW-0028">Amino-acid biosynthesis</keyword>
<evidence type="ECO:0000256" key="3">
    <source>
        <dbReference type="ARBA" id="ARBA00022801"/>
    </source>
</evidence>
<feature type="domain" description="Nucleoside phosphorylase" evidence="7">
    <location>
        <begin position="2"/>
        <end position="225"/>
    </location>
</feature>
<dbReference type="GO" id="GO:0005829">
    <property type="term" value="C:cytosol"/>
    <property type="evidence" value="ECO:0007669"/>
    <property type="project" value="TreeGrafter"/>
</dbReference>
<dbReference type="EC" id="3.2.2.9" evidence="6"/>
<feature type="active site" description="Proton acceptor" evidence="6">
    <location>
        <position position="12"/>
    </location>
</feature>
<comment type="catalytic activity">
    <reaction evidence="6">
        <text>S-methyl-5'-thioadenosine + H2O = 5-(methylsulfanyl)-D-ribose + adenine</text>
        <dbReference type="Rhea" id="RHEA:13617"/>
        <dbReference type="ChEBI" id="CHEBI:15377"/>
        <dbReference type="ChEBI" id="CHEBI:16708"/>
        <dbReference type="ChEBI" id="CHEBI:17509"/>
        <dbReference type="ChEBI" id="CHEBI:78440"/>
        <dbReference type="EC" id="3.2.2.9"/>
    </reaction>
</comment>
<feature type="binding site" evidence="6">
    <location>
        <begin position="173"/>
        <end position="174"/>
    </location>
    <ligand>
        <name>substrate</name>
    </ligand>
</feature>
<evidence type="ECO:0000313" key="8">
    <source>
        <dbReference type="EMBL" id="EKU94398.1"/>
    </source>
</evidence>
<dbReference type="PATRIC" id="fig|883081.3.peg.129"/>
<dbReference type="AlphaFoldDB" id="K9ECN4"/>
<evidence type="ECO:0000256" key="6">
    <source>
        <dbReference type="HAMAP-Rule" id="MF_01684"/>
    </source>
</evidence>
<dbReference type="SUPFAM" id="SSF53167">
    <property type="entry name" value="Purine and uridine phosphorylases"/>
    <property type="match status" value="1"/>
</dbReference>
<reference evidence="8 9" key="1">
    <citation type="submission" date="2012-09" db="EMBL/GenBank/DDBJ databases">
        <title>The Genome Sequence of Alloiococcus otitis ATCC 51267.</title>
        <authorList>
            <consortium name="The Broad Institute Genome Sequencing Platform"/>
            <person name="Earl A."/>
            <person name="Ward D."/>
            <person name="Feldgarden M."/>
            <person name="Gevers D."/>
            <person name="Huys G."/>
            <person name="Walker B."/>
            <person name="Young S.K."/>
            <person name="Zeng Q."/>
            <person name="Gargeya S."/>
            <person name="Fitzgerald M."/>
            <person name="Haas B."/>
            <person name="Abouelleil A."/>
            <person name="Alvarado L."/>
            <person name="Arachchi H.M."/>
            <person name="Berlin A.M."/>
            <person name="Chapman S.B."/>
            <person name="Goldberg J."/>
            <person name="Griggs A."/>
            <person name="Gujja S."/>
            <person name="Hansen M."/>
            <person name="Howarth C."/>
            <person name="Imamovic A."/>
            <person name="Larimer J."/>
            <person name="McCowen C."/>
            <person name="Montmayeur A."/>
            <person name="Murphy C."/>
            <person name="Neiman D."/>
            <person name="Pearson M."/>
            <person name="Priest M."/>
            <person name="Roberts A."/>
            <person name="Saif S."/>
            <person name="Shea T."/>
            <person name="Sisk P."/>
            <person name="Sykes S."/>
            <person name="Wortman J."/>
            <person name="Nusbaum C."/>
            <person name="Birren B."/>
        </authorList>
    </citation>
    <scope>NUCLEOTIDE SEQUENCE [LARGE SCALE GENOMIC DNA]</scope>
    <source>
        <strain evidence="8 9">ATCC 51267</strain>
    </source>
</reference>
<dbReference type="InterPro" id="IPR035994">
    <property type="entry name" value="Nucleoside_phosphorylase_sf"/>
</dbReference>
<dbReference type="NCBIfam" id="TIGR01704">
    <property type="entry name" value="MTA_SAH-Nsdase"/>
    <property type="match status" value="1"/>
</dbReference>
<dbReference type="EMBL" id="AGXA01000002">
    <property type="protein sequence ID" value="EKU94398.1"/>
    <property type="molecule type" value="Genomic_DNA"/>
</dbReference>
<dbReference type="HAMAP" id="MF_01684">
    <property type="entry name" value="Salvage_MtnN"/>
    <property type="match status" value="1"/>
</dbReference>
<dbReference type="PANTHER" id="PTHR46832:SF1">
    <property type="entry name" value="5'-METHYLTHIOADENOSINE_S-ADENOSYLHOMOCYSTEINE NUCLEOSIDASE"/>
    <property type="match status" value="1"/>
</dbReference>
<dbReference type="RefSeq" id="WP_003776287.1">
    <property type="nucleotide sequence ID" value="NZ_JH992957.1"/>
</dbReference>
<dbReference type="UniPathway" id="UPA00904">
    <property type="reaction ID" value="UER00871"/>
</dbReference>